<proteinExistence type="inferred from homology"/>
<sequence>MAGRTLSARPRASAATAAAEPKPAPASAPTTSTAGATPAVSAGKGQNLQDQFLNLLRKNKTPVTMFLVKGVKLQGIVTWFDNFSILLRRDGQSQLVYKHAISTIMPSTPVDAAQFSSGEGSKKTRALQDVFLSSIRSAGVQVTMFLINGVMLQGRVAAYDLFCMLLEREGYVQLAYKHAVSTIQPVTPVDLQSHEEAED</sequence>
<evidence type="ECO:0000313" key="6">
    <source>
        <dbReference type="EMBL" id="MCJ2181412.1"/>
    </source>
</evidence>
<dbReference type="HAMAP" id="MF_00436">
    <property type="entry name" value="Hfq"/>
    <property type="match status" value="1"/>
</dbReference>
<keyword evidence="1 3" id="KW-0694">RNA-binding</keyword>
<feature type="domain" description="Sm" evidence="5">
    <location>
        <begin position="50"/>
        <end position="110"/>
    </location>
</feature>
<protein>
    <recommendedName>
        <fullName evidence="3">RNA-binding protein Hfq</fullName>
    </recommendedName>
</protein>
<name>A0ABT0B8P1_9SPHN</name>
<dbReference type="RefSeq" id="WP_244016529.1">
    <property type="nucleotide sequence ID" value="NZ_JALHLF010000003.1"/>
</dbReference>
<feature type="region of interest" description="Disordered" evidence="4">
    <location>
        <begin position="1"/>
        <end position="42"/>
    </location>
</feature>
<reference evidence="6" key="1">
    <citation type="submission" date="2022-03" db="EMBL/GenBank/DDBJ databases">
        <title>Identification of a novel bacterium isolated from mangrove sediments.</title>
        <authorList>
            <person name="Pan X."/>
        </authorList>
    </citation>
    <scope>NUCLEOTIDE SEQUENCE</scope>
    <source>
        <strain evidence="6">B1949</strain>
    </source>
</reference>
<comment type="subunit">
    <text evidence="3">Homohexamer.</text>
</comment>
<dbReference type="PANTHER" id="PTHR34772:SF1">
    <property type="entry name" value="RNA-BINDING PROTEIN HFQ"/>
    <property type="match status" value="1"/>
</dbReference>
<feature type="domain" description="Sm" evidence="5">
    <location>
        <begin position="129"/>
        <end position="189"/>
    </location>
</feature>
<evidence type="ECO:0000256" key="1">
    <source>
        <dbReference type="ARBA" id="ARBA00022884"/>
    </source>
</evidence>
<keyword evidence="7" id="KW-1185">Reference proteome</keyword>
<evidence type="ECO:0000256" key="2">
    <source>
        <dbReference type="ARBA" id="ARBA00023016"/>
    </source>
</evidence>
<gene>
    <name evidence="3 6" type="primary">hfq</name>
    <name evidence="6" type="ORF">MTR62_01630</name>
</gene>
<evidence type="ECO:0000313" key="7">
    <source>
        <dbReference type="Proteomes" id="UP001162881"/>
    </source>
</evidence>
<dbReference type="NCBIfam" id="NF001602">
    <property type="entry name" value="PRK00395.1"/>
    <property type="match status" value="1"/>
</dbReference>
<dbReference type="NCBIfam" id="TIGR02383">
    <property type="entry name" value="Hfq"/>
    <property type="match status" value="2"/>
</dbReference>
<dbReference type="InterPro" id="IPR010920">
    <property type="entry name" value="LSM_dom_sf"/>
</dbReference>
<dbReference type="CDD" id="cd01716">
    <property type="entry name" value="Hfq"/>
    <property type="match status" value="2"/>
</dbReference>
<dbReference type="Proteomes" id="UP001162881">
    <property type="component" value="Unassembled WGS sequence"/>
</dbReference>
<dbReference type="SUPFAM" id="SSF50182">
    <property type="entry name" value="Sm-like ribonucleoproteins"/>
    <property type="match status" value="2"/>
</dbReference>
<dbReference type="Pfam" id="PF17209">
    <property type="entry name" value="Hfq"/>
    <property type="match status" value="2"/>
</dbReference>
<comment type="caution">
    <text evidence="6">The sequence shown here is derived from an EMBL/GenBank/DDBJ whole genome shotgun (WGS) entry which is preliminary data.</text>
</comment>
<evidence type="ECO:0000259" key="5">
    <source>
        <dbReference type="PROSITE" id="PS52002"/>
    </source>
</evidence>
<dbReference type="InterPro" id="IPR047575">
    <property type="entry name" value="Sm"/>
</dbReference>
<organism evidence="6 7">
    <name type="scientific">Novosphingobium organovorum</name>
    <dbReference type="NCBI Taxonomy" id="2930092"/>
    <lineage>
        <taxon>Bacteria</taxon>
        <taxon>Pseudomonadati</taxon>
        <taxon>Pseudomonadota</taxon>
        <taxon>Alphaproteobacteria</taxon>
        <taxon>Sphingomonadales</taxon>
        <taxon>Sphingomonadaceae</taxon>
        <taxon>Novosphingobium</taxon>
    </lineage>
</organism>
<accession>A0ABT0B8P1</accession>
<dbReference type="Gene3D" id="2.30.30.100">
    <property type="match status" value="2"/>
</dbReference>
<comment type="function">
    <text evidence="3">RNA chaperone that binds small regulatory RNA (sRNAs) and mRNAs to facilitate mRNA translational regulation in response to envelope stress, environmental stress and changes in metabolite concentrations. Also binds with high specificity to tRNAs.</text>
</comment>
<keyword evidence="2 3" id="KW-0346">Stress response</keyword>
<dbReference type="EMBL" id="JALHLF010000003">
    <property type="protein sequence ID" value="MCJ2181412.1"/>
    <property type="molecule type" value="Genomic_DNA"/>
</dbReference>
<evidence type="ECO:0000256" key="4">
    <source>
        <dbReference type="SAM" id="MobiDB-lite"/>
    </source>
</evidence>
<dbReference type="NCBIfam" id="NF010691">
    <property type="entry name" value="PRK14091.1"/>
    <property type="match status" value="1"/>
</dbReference>
<dbReference type="InterPro" id="IPR005001">
    <property type="entry name" value="Hfq"/>
</dbReference>
<comment type="similarity">
    <text evidence="3">Belongs to the Hfq family.</text>
</comment>
<dbReference type="PROSITE" id="PS52002">
    <property type="entry name" value="SM"/>
    <property type="match status" value="2"/>
</dbReference>
<dbReference type="PANTHER" id="PTHR34772">
    <property type="entry name" value="RNA-BINDING PROTEIN HFQ"/>
    <property type="match status" value="1"/>
</dbReference>
<evidence type="ECO:0000256" key="3">
    <source>
        <dbReference type="HAMAP-Rule" id="MF_00436"/>
    </source>
</evidence>